<proteinExistence type="predicted"/>
<evidence type="ECO:0000313" key="1">
    <source>
        <dbReference type="EMBL" id="OPJ77887.1"/>
    </source>
</evidence>
<dbReference type="EMBL" id="LSYS01005191">
    <property type="protein sequence ID" value="OPJ77887.1"/>
    <property type="molecule type" value="Genomic_DNA"/>
</dbReference>
<dbReference type="Proteomes" id="UP000190648">
    <property type="component" value="Unassembled WGS sequence"/>
</dbReference>
<keyword evidence="2" id="KW-1185">Reference proteome</keyword>
<name>A0A1V4K1X4_PATFA</name>
<reference evidence="1 2" key="1">
    <citation type="submission" date="2016-02" db="EMBL/GenBank/DDBJ databases">
        <title>Band-tailed pigeon sequencing and assembly.</title>
        <authorList>
            <person name="Soares A.E."/>
            <person name="Novak B.J."/>
            <person name="Rice E.S."/>
            <person name="O'Connell B."/>
            <person name="Chang D."/>
            <person name="Weber S."/>
            <person name="Shapiro B."/>
        </authorList>
    </citation>
    <scope>NUCLEOTIDE SEQUENCE [LARGE SCALE GENOMIC DNA]</scope>
    <source>
        <strain evidence="1">BTP2013</strain>
        <tissue evidence="1">Blood</tissue>
    </source>
</reference>
<accession>A0A1V4K1X4</accession>
<gene>
    <name evidence="1" type="ORF">AV530_014915</name>
</gene>
<sequence>MAAGGWRRQKTKLSTWLMKTGECLEICYQQTGNPYEPKLMPQPPFIIRTSLYRHMDNMGYFLGAQVLGSYPWRLGSFQLESGVIPVFQLLEKERWCFPESLQSQRNRLGSTLLACKVNDCQRGGKQRYALLGGLPPRASSQQPADGGTQGPVLQDGLMETFLQTGGGSSCTGPGDCSISEYLWCEGMVGQQNSRGSQLSPVDDKLSLSI</sequence>
<dbReference type="AlphaFoldDB" id="A0A1V4K1X4"/>
<protein>
    <submittedName>
        <fullName evidence="1">Uncharacterized protein</fullName>
    </submittedName>
</protein>
<evidence type="ECO:0000313" key="2">
    <source>
        <dbReference type="Proteomes" id="UP000190648"/>
    </source>
</evidence>
<comment type="caution">
    <text evidence="1">The sequence shown here is derived from an EMBL/GenBank/DDBJ whole genome shotgun (WGS) entry which is preliminary data.</text>
</comment>
<organism evidence="1 2">
    <name type="scientific">Patagioenas fasciata monilis</name>
    <dbReference type="NCBI Taxonomy" id="372326"/>
    <lineage>
        <taxon>Eukaryota</taxon>
        <taxon>Metazoa</taxon>
        <taxon>Chordata</taxon>
        <taxon>Craniata</taxon>
        <taxon>Vertebrata</taxon>
        <taxon>Euteleostomi</taxon>
        <taxon>Archelosauria</taxon>
        <taxon>Archosauria</taxon>
        <taxon>Dinosauria</taxon>
        <taxon>Saurischia</taxon>
        <taxon>Theropoda</taxon>
        <taxon>Coelurosauria</taxon>
        <taxon>Aves</taxon>
        <taxon>Neognathae</taxon>
        <taxon>Neoaves</taxon>
        <taxon>Columbimorphae</taxon>
        <taxon>Columbiformes</taxon>
        <taxon>Columbidae</taxon>
        <taxon>Patagioenas</taxon>
    </lineage>
</organism>